<evidence type="ECO:0000256" key="4">
    <source>
        <dbReference type="ARBA" id="ARBA00022729"/>
    </source>
</evidence>
<name>A0A5J9TK38_9POAL</name>
<evidence type="ECO:0000256" key="2">
    <source>
        <dbReference type="ARBA" id="ARBA00022614"/>
    </source>
</evidence>
<dbReference type="EMBL" id="RWGY01000039">
    <property type="protein sequence ID" value="TVU11665.1"/>
    <property type="molecule type" value="Genomic_DNA"/>
</dbReference>
<dbReference type="Gene3D" id="3.80.10.10">
    <property type="entry name" value="Ribonuclease Inhibitor"/>
    <property type="match status" value="1"/>
</dbReference>
<dbReference type="FunFam" id="3.80.10.10:FF:000129">
    <property type="entry name" value="Leucine-rich repeat receptor-like kinase"/>
    <property type="match status" value="1"/>
</dbReference>
<evidence type="ECO:0000256" key="7">
    <source>
        <dbReference type="ARBA" id="ARBA00023136"/>
    </source>
</evidence>
<keyword evidence="6" id="KW-1133">Transmembrane helix</keyword>
<dbReference type="AlphaFoldDB" id="A0A5J9TK38"/>
<comment type="caution">
    <text evidence="9">The sequence shown here is derived from an EMBL/GenBank/DDBJ whole genome shotgun (WGS) entry which is preliminary data.</text>
</comment>
<dbReference type="SUPFAM" id="SSF52058">
    <property type="entry name" value="L domain-like"/>
    <property type="match status" value="1"/>
</dbReference>
<evidence type="ECO:0000259" key="8">
    <source>
        <dbReference type="Pfam" id="PF08263"/>
    </source>
</evidence>
<gene>
    <name evidence="9" type="ORF">EJB05_45262</name>
</gene>
<proteinExistence type="predicted"/>
<dbReference type="Pfam" id="PF00560">
    <property type="entry name" value="LRR_1"/>
    <property type="match status" value="2"/>
</dbReference>
<dbReference type="Proteomes" id="UP000324897">
    <property type="component" value="Chromosome 3"/>
</dbReference>
<keyword evidence="2" id="KW-0433">Leucine-rich repeat</keyword>
<evidence type="ECO:0000313" key="9">
    <source>
        <dbReference type="EMBL" id="TVU11665.1"/>
    </source>
</evidence>
<dbReference type="Gramene" id="TVU11665">
    <property type="protein sequence ID" value="TVU11665"/>
    <property type="gene ID" value="EJB05_45262"/>
</dbReference>
<evidence type="ECO:0000256" key="1">
    <source>
        <dbReference type="ARBA" id="ARBA00004167"/>
    </source>
</evidence>
<dbReference type="InterPro" id="IPR001611">
    <property type="entry name" value="Leu-rich_rpt"/>
</dbReference>
<sequence>MFLLLLVSTSSSALNSRDDVNYEVLALINMKSVLMDPSGVLKGWDLGSEDPCSWAIITCSQESLVTELQAPNSNVSGYLSPSIGNLTNLETIQLQNNNLTGPIPREIGKLAMLHYIDLSYNNLSGPVPRSSAKTFKIAGNPMICSADAEKDCDGGNSYKLKRSQGTLPLARNKSHKFAIAFASTIGCVIVLFL</sequence>
<reference evidence="9 10" key="1">
    <citation type="journal article" date="2019" name="Sci. Rep.">
        <title>A high-quality genome of Eragrostis curvula grass provides insights into Poaceae evolution and supports new strategies to enhance forage quality.</title>
        <authorList>
            <person name="Carballo J."/>
            <person name="Santos B.A.C.M."/>
            <person name="Zappacosta D."/>
            <person name="Garbus I."/>
            <person name="Selva J.P."/>
            <person name="Gallo C.A."/>
            <person name="Diaz A."/>
            <person name="Albertini E."/>
            <person name="Caccamo M."/>
            <person name="Echenique V."/>
        </authorList>
    </citation>
    <scope>NUCLEOTIDE SEQUENCE [LARGE SCALE GENOMIC DNA]</scope>
    <source>
        <strain evidence="10">cv. Victoria</strain>
        <tissue evidence="9">Leaf</tissue>
    </source>
</reference>
<organism evidence="9 10">
    <name type="scientific">Eragrostis curvula</name>
    <name type="common">weeping love grass</name>
    <dbReference type="NCBI Taxonomy" id="38414"/>
    <lineage>
        <taxon>Eukaryota</taxon>
        <taxon>Viridiplantae</taxon>
        <taxon>Streptophyta</taxon>
        <taxon>Embryophyta</taxon>
        <taxon>Tracheophyta</taxon>
        <taxon>Spermatophyta</taxon>
        <taxon>Magnoliopsida</taxon>
        <taxon>Liliopsida</taxon>
        <taxon>Poales</taxon>
        <taxon>Poaceae</taxon>
        <taxon>PACMAD clade</taxon>
        <taxon>Chloridoideae</taxon>
        <taxon>Eragrostideae</taxon>
        <taxon>Eragrostidinae</taxon>
        <taxon>Eragrostis</taxon>
    </lineage>
</organism>
<keyword evidence="7" id="KW-0472">Membrane</keyword>
<dbReference type="GO" id="GO:0016020">
    <property type="term" value="C:membrane"/>
    <property type="evidence" value="ECO:0007669"/>
    <property type="project" value="UniProtKB-SubCell"/>
</dbReference>
<feature type="non-terminal residue" evidence="9">
    <location>
        <position position="1"/>
    </location>
</feature>
<evidence type="ECO:0000256" key="5">
    <source>
        <dbReference type="ARBA" id="ARBA00022737"/>
    </source>
</evidence>
<dbReference type="Pfam" id="PF08263">
    <property type="entry name" value="LRRNT_2"/>
    <property type="match status" value="1"/>
</dbReference>
<keyword evidence="4" id="KW-0732">Signal</keyword>
<dbReference type="InterPro" id="IPR032675">
    <property type="entry name" value="LRR_dom_sf"/>
</dbReference>
<keyword evidence="3" id="KW-0812">Transmembrane</keyword>
<dbReference type="PANTHER" id="PTHR47988">
    <property type="entry name" value="SOMATIC EMBRYOGENESIS RECEPTOR KINASE 1"/>
    <property type="match status" value="1"/>
</dbReference>
<comment type="subcellular location">
    <subcellularLocation>
        <location evidence="1">Membrane</location>
        <topology evidence="1">Single-pass membrane protein</topology>
    </subcellularLocation>
</comment>
<keyword evidence="10" id="KW-1185">Reference proteome</keyword>
<evidence type="ECO:0000256" key="6">
    <source>
        <dbReference type="ARBA" id="ARBA00022989"/>
    </source>
</evidence>
<keyword evidence="5" id="KW-0677">Repeat</keyword>
<dbReference type="OrthoDB" id="664407at2759"/>
<accession>A0A5J9TK38</accession>
<feature type="domain" description="Leucine-rich repeat-containing N-terminal plant-type" evidence="8">
    <location>
        <begin position="21"/>
        <end position="60"/>
    </location>
</feature>
<evidence type="ECO:0000313" key="10">
    <source>
        <dbReference type="Proteomes" id="UP000324897"/>
    </source>
</evidence>
<dbReference type="InterPro" id="IPR013210">
    <property type="entry name" value="LRR_N_plant-typ"/>
</dbReference>
<evidence type="ECO:0000256" key="3">
    <source>
        <dbReference type="ARBA" id="ARBA00022692"/>
    </source>
</evidence>
<protein>
    <recommendedName>
        <fullName evidence="8">Leucine-rich repeat-containing N-terminal plant-type domain-containing protein</fullName>
    </recommendedName>
</protein>